<comment type="caution">
    <text evidence="1">The sequence shown here is derived from an EMBL/GenBank/DDBJ whole genome shotgun (WGS) entry which is preliminary data.</text>
</comment>
<evidence type="ECO:0000313" key="1">
    <source>
        <dbReference type="EMBL" id="TYB49539.1"/>
    </source>
</evidence>
<gene>
    <name evidence="1" type="ORF">FXF69_10820</name>
</gene>
<sequence length="134" mass="14882">MTSNDIPDLIHFADEHGNSVVLRVSELEGGGLTGRIEVRSAFVNGALATSVAAEDLDEWETVLDDLHEGDNTAWREDKRAPEIWLELDDDDRLLVSVIDRAGSSTTAELLIAVPEGWLDDHYDRLATIRKLQTE</sequence>
<name>A0A5D0NZM5_9ACTN</name>
<proteinExistence type="predicted"/>
<dbReference type="STRING" id="1220554.GCA_001552135_03604"/>
<dbReference type="AlphaFoldDB" id="A0A5D0NZM5"/>
<evidence type="ECO:0000313" key="2">
    <source>
        <dbReference type="Proteomes" id="UP000323380"/>
    </source>
</evidence>
<dbReference type="Proteomes" id="UP000323380">
    <property type="component" value="Unassembled WGS sequence"/>
</dbReference>
<dbReference type="Pfam" id="PF19384">
    <property type="entry name" value="DUF5959"/>
    <property type="match status" value="1"/>
</dbReference>
<dbReference type="RefSeq" id="WP_083980819.1">
    <property type="nucleotide sequence ID" value="NZ_VSFG01000001.1"/>
</dbReference>
<reference evidence="1 2" key="1">
    <citation type="submission" date="2019-08" db="EMBL/GenBank/DDBJ databases">
        <title>Actinomadura sp. nov. CYP1-5 isolated from mountain soil.</title>
        <authorList>
            <person name="Songsumanus A."/>
            <person name="Kuncharoen N."/>
            <person name="Kudo T."/>
            <person name="Yuki M."/>
            <person name="Igarashi Y."/>
            <person name="Tanasupawat S."/>
        </authorList>
    </citation>
    <scope>NUCLEOTIDE SEQUENCE [LARGE SCALE GENOMIC DNA]</scope>
    <source>
        <strain evidence="1 2">JCM 14158</strain>
    </source>
</reference>
<keyword evidence="2" id="KW-1185">Reference proteome</keyword>
<organism evidence="1 2">
    <name type="scientific">Actinomadura chibensis</name>
    <dbReference type="NCBI Taxonomy" id="392828"/>
    <lineage>
        <taxon>Bacteria</taxon>
        <taxon>Bacillati</taxon>
        <taxon>Actinomycetota</taxon>
        <taxon>Actinomycetes</taxon>
        <taxon>Streptosporangiales</taxon>
        <taxon>Thermomonosporaceae</taxon>
        <taxon>Actinomadura</taxon>
    </lineage>
</organism>
<protein>
    <submittedName>
        <fullName evidence="1">Uncharacterized protein</fullName>
    </submittedName>
</protein>
<dbReference type="InterPro" id="IPR046003">
    <property type="entry name" value="DUF5959"/>
</dbReference>
<dbReference type="EMBL" id="VSFG01000001">
    <property type="protein sequence ID" value="TYB49539.1"/>
    <property type="molecule type" value="Genomic_DNA"/>
</dbReference>
<accession>A0A5D0NZM5</accession>